<evidence type="ECO:0000259" key="5">
    <source>
        <dbReference type="PROSITE" id="PS50110"/>
    </source>
</evidence>
<feature type="modified residue" description="4-aspartylphosphate" evidence="4">
    <location>
        <position position="51"/>
    </location>
</feature>
<dbReference type="PANTHER" id="PTHR44591:SF23">
    <property type="entry name" value="CHEY SUBFAMILY"/>
    <property type="match status" value="1"/>
</dbReference>
<protein>
    <recommendedName>
        <fullName evidence="1">Stage 0 sporulation protein A homolog</fullName>
    </recommendedName>
</protein>
<comment type="function">
    <text evidence="3">May play the central regulatory role in sporulation. It may be an element of the effector pathway responsible for the activation of sporulation genes in response to nutritional stress. Spo0A may act in concert with spo0H (a sigma factor) to control the expression of some genes that are critical to the sporulation process.</text>
</comment>
<dbReference type="InterPro" id="IPR011006">
    <property type="entry name" value="CheY-like_superfamily"/>
</dbReference>
<dbReference type="Pfam" id="PF00072">
    <property type="entry name" value="Response_reg"/>
    <property type="match status" value="1"/>
</dbReference>
<dbReference type="Proteomes" id="UP000425916">
    <property type="component" value="Chromosome"/>
</dbReference>
<sequence>MLILLVEDNEANRVLMKDILTLTGNKILEAGTGEEGVRLAQKHKPQLIFMDVELPGMDGITATKILKQDARTRDIPVVAVSSYYDEKEKRLFLANGGDYYLSKPIDVELVLATVRRFLPDI</sequence>
<evidence type="ECO:0000256" key="4">
    <source>
        <dbReference type="PROSITE-ProRule" id="PRU00169"/>
    </source>
</evidence>
<dbReference type="SUPFAM" id="SSF52172">
    <property type="entry name" value="CheY-like"/>
    <property type="match status" value="1"/>
</dbReference>
<dbReference type="GO" id="GO:0000160">
    <property type="term" value="P:phosphorelay signal transduction system"/>
    <property type="evidence" value="ECO:0007669"/>
    <property type="project" value="InterPro"/>
</dbReference>
<evidence type="ECO:0000256" key="3">
    <source>
        <dbReference type="ARBA" id="ARBA00024867"/>
    </source>
</evidence>
<evidence type="ECO:0000313" key="6">
    <source>
        <dbReference type="EMBL" id="QGP93985.1"/>
    </source>
</evidence>
<feature type="domain" description="Response regulatory" evidence="5">
    <location>
        <begin position="2"/>
        <end position="118"/>
    </location>
</feature>
<evidence type="ECO:0000256" key="2">
    <source>
        <dbReference type="ARBA" id="ARBA00022553"/>
    </source>
</evidence>
<gene>
    <name evidence="6" type="primary">divK_3</name>
    <name evidence="6" type="ORF">MGLY_34100</name>
</gene>
<dbReference type="PROSITE" id="PS50110">
    <property type="entry name" value="RESPONSE_REGULATORY"/>
    <property type="match status" value="1"/>
</dbReference>
<proteinExistence type="predicted"/>
<dbReference type="InterPro" id="IPR050595">
    <property type="entry name" value="Bact_response_regulator"/>
</dbReference>
<reference evidence="6 7" key="1">
    <citation type="submission" date="2019-11" db="EMBL/GenBank/DDBJ databases">
        <title>Genome sequence of Moorella glycerini DSM11254.</title>
        <authorList>
            <person name="Poehlein A."/>
            <person name="Boeer T."/>
            <person name="Daniel R."/>
        </authorList>
    </citation>
    <scope>NUCLEOTIDE SEQUENCE [LARGE SCALE GENOMIC DNA]</scope>
    <source>
        <strain evidence="6 7">DSM 11254</strain>
    </source>
</reference>
<dbReference type="SMART" id="SM00448">
    <property type="entry name" value="REC"/>
    <property type="match status" value="1"/>
</dbReference>
<dbReference type="AlphaFoldDB" id="A0A6I5ZWG7"/>
<dbReference type="OrthoDB" id="9808843at2"/>
<keyword evidence="7" id="KW-1185">Reference proteome</keyword>
<keyword evidence="2 4" id="KW-0597">Phosphoprotein</keyword>
<organism evidence="6 7">
    <name type="scientific">Neomoorella glycerini</name>
    <dbReference type="NCBI Taxonomy" id="55779"/>
    <lineage>
        <taxon>Bacteria</taxon>
        <taxon>Bacillati</taxon>
        <taxon>Bacillota</taxon>
        <taxon>Clostridia</taxon>
        <taxon>Neomoorellales</taxon>
        <taxon>Neomoorellaceae</taxon>
        <taxon>Neomoorella</taxon>
    </lineage>
</organism>
<evidence type="ECO:0000256" key="1">
    <source>
        <dbReference type="ARBA" id="ARBA00018672"/>
    </source>
</evidence>
<evidence type="ECO:0000313" key="7">
    <source>
        <dbReference type="Proteomes" id="UP000425916"/>
    </source>
</evidence>
<dbReference type="PANTHER" id="PTHR44591">
    <property type="entry name" value="STRESS RESPONSE REGULATOR PROTEIN 1"/>
    <property type="match status" value="1"/>
</dbReference>
<dbReference type="RefSeq" id="WP_156275880.1">
    <property type="nucleotide sequence ID" value="NZ_CP046244.1"/>
</dbReference>
<dbReference type="InterPro" id="IPR001789">
    <property type="entry name" value="Sig_transdc_resp-reg_receiver"/>
</dbReference>
<dbReference type="Gene3D" id="3.40.50.2300">
    <property type="match status" value="1"/>
</dbReference>
<dbReference type="EMBL" id="CP046244">
    <property type="protein sequence ID" value="QGP93985.1"/>
    <property type="molecule type" value="Genomic_DNA"/>
</dbReference>
<accession>A0A6I5ZWG7</accession>
<name>A0A6I5ZWG7_9FIRM</name>